<keyword evidence="2" id="KW-1185">Reference proteome</keyword>
<sequence length="153" mass="18471">MKNFLKKMTLPLLIIFIATTILFYDQYNSQKQELYYQTNVMAQNYLLHLDRFLEYQETLIDIEWSAEQKEEYNERLRGLEWHGNGSVMLIDLDDKEVQELRFIFGDIRTEIYYFGDVTTPAERKERFENVLNMRNELQSSIDYLNENYPIPDA</sequence>
<dbReference type="Proteomes" id="UP000297776">
    <property type="component" value="Unassembled WGS sequence"/>
</dbReference>
<proteinExistence type="predicted"/>
<accession>A0A4Y8LHK7</accession>
<name>A0A4Y8LHK7_9BACL</name>
<protein>
    <submittedName>
        <fullName evidence="1">Uncharacterized protein</fullName>
    </submittedName>
</protein>
<dbReference type="AlphaFoldDB" id="A0A4Y8LHK7"/>
<evidence type="ECO:0000313" key="2">
    <source>
        <dbReference type="Proteomes" id="UP000297776"/>
    </source>
</evidence>
<dbReference type="RefSeq" id="WP_134380983.1">
    <property type="nucleotide sequence ID" value="NZ_SORX01000003.1"/>
</dbReference>
<reference evidence="1 2" key="1">
    <citation type="submission" date="2019-03" db="EMBL/GenBank/DDBJ databases">
        <authorList>
            <person name="Yang Y."/>
        </authorList>
    </citation>
    <scope>NUCLEOTIDE SEQUENCE [LARGE SCALE GENOMIC DNA]</scope>
    <source>
        <strain evidence="1 2">ASL-1</strain>
    </source>
</reference>
<gene>
    <name evidence="1" type="ORF">E2626_06800</name>
</gene>
<dbReference type="OrthoDB" id="2454656at2"/>
<comment type="caution">
    <text evidence="1">The sequence shown here is derived from an EMBL/GenBank/DDBJ whole genome shotgun (WGS) entry which is preliminary data.</text>
</comment>
<evidence type="ECO:0000313" key="1">
    <source>
        <dbReference type="EMBL" id="TFE02282.1"/>
    </source>
</evidence>
<organism evidence="1 2">
    <name type="scientific">Jeotgalibacillus salarius</name>
    <dbReference type="NCBI Taxonomy" id="546023"/>
    <lineage>
        <taxon>Bacteria</taxon>
        <taxon>Bacillati</taxon>
        <taxon>Bacillota</taxon>
        <taxon>Bacilli</taxon>
        <taxon>Bacillales</taxon>
        <taxon>Caryophanaceae</taxon>
        <taxon>Jeotgalibacillus</taxon>
    </lineage>
</organism>
<dbReference type="EMBL" id="SORX01000003">
    <property type="protein sequence ID" value="TFE02282.1"/>
    <property type="molecule type" value="Genomic_DNA"/>
</dbReference>